<dbReference type="AlphaFoldDB" id="A0A2G5VUH4"/>
<reference evidence="5" key="1">
    <citation type="submission" date="2017-10" db="EMBL/GenBank/DDBJ databases">
        <title>Rapid genome shrinkage in a self-fertile nematode reveals novel sperm competition proteins.</title>
        <authorList>
            <person name="Yin D."/>
            <person name="Schwarz E.M."/>
            <person name="Thomas C.G."/>
            <person name="Felde R.L."/>
            <person name="Korf I.F."/>
            <person name="Cutter A.D."/>
            <person name="Schartner C.M."/>
            <person name="Ralston E.J."/>
            <person name="Meyer B.J."/>
            <person name="Haag E.S."/>
        </authorList>
    </citation>
    <scope>NUCLEOTIDE SEQUENCE [LARGE SCALE GENOMIC DNA]</scope>
    <source>
        <strain evidence="5">JU1422</strain>
    </source>
</reference>
<name>A0A2G5VUH4_9PELO</name>
<dbReference type="GO" id="GO:0003677">
    <property type="term" value="F:DNA binding"/>
    <property type="evidence" value="ECO:0007669"/>
    <property type="project" value="UniProtKB-KW"/>
</dbReference>
<keyword evidence="2" id="KW-0238">DNA-binding</keyword>
<protein>
    <recommendedName>
        <fullName evidence="6">TATA-box-binding protein</fullName>
    </recommendedName>
</protein>
<evidence type="ECO:0000313" key="4">
    <source>
        <dbReference type="EMBL" id="PIC55459.1"/>
    </source>
</evidence>
<dbReference type="Pfam" id="PF00352">
    <property type="entry name" value="TBP"/>
    <property type="match status" value="1"/>
</dbReference>
<comment type="similarity">
    <text evidence="1">Belongs to the TBP family.</text>
</comment>
<dbReference type="Gene3D" id="3.30.310.10">
    <property type="entry name" value="TATA-Binding Protein"/>
    <property type="match status" value="1"/>
</dbReference>
<evidence type="ECO:0000256" key="2">
    <source>
        <dbReference type="ARBA" id="ARBA00023125"/>
    </source>
</evidence>
<dbReference type="STRING" id="1611254.A0A2G5VUH4"/>
<dbReference type="InterPro" id="IPR012295">
    <property type="entry name" value="TBP_dom_sf"/>
</dbReference>
<dbReference type="InterPro" id="IPR000814">
    <property type="entry name" value="TBP"/>
</dbReference>
<dbReference type="PRINTS" id="PR00686">
    <property type="entry name" value="TIFACTORIID"/>
</dbReference>
<dbReference type="PANTHER" id="PTHR10126">
    <property type="entry name" value="TATA-BOX BINDING PROTEIN"/>
    <property type="match status" value="1"/>
</dbReference>
<sequence length="85" mass="9724">MVGSCSVRFPINLEYLHRTHPHVTTYEPEMFPGLHYRMVVPKVTFAIFKSGKVIITGAKNKMDIDNAFNQVYPILKSSIKITEIL</sequence>
<proteinExistence type="inferred from homology"/>
<evidence type="ECO:0000256" key="3">
    <source>
        <dbReference type="ARBA" id="ARBA00023163"/>
    </source>
</evidence>
<accession>A0A2G5VUH4</accession>
<dbReference type="SUPFAM" id="SSF55945">
    <property type="entry name" value="TATA-box binding protein-like"/>
    <property type="match status" value="1"/>
</dbReference>
<keyword evidence="3" id="KW-0804">Transcription</keyword>
<evidence type="ECO:0000256" key="1">
    <source>
        <dbReference type="ARBA" id="ARBA00005560"/>
    </source>
</evidence>
<dbReference type="EMBL" id="PDUG01000001">
    <property type="protein sequence ID" value="PIC55459.1"/>
    <property type="molecule type" value="Genomic_DNA"/>
</dbReference>
<comment type="caution">
    <text evidence="4">The sequence shown here is derived from an EMBL/GenBank/DDBJ whole genome shotgun (WGS) entry which is preliminary data.</text>
</comment>
<dbReference type="OrthoDB" id="2127950at2759"/>
<evidence type="ECO:0008006" key="6">
    <source>
        <dbReference type="Google" id="ProtNLM"/>
    </source>
</evidence>
<dbReference type="Proteomes" id="UP000230233">
    <property type="component" value="Chromosome I"/>
</dbReference>
<gene>
    <name evidence="4" type="primary">Cnig_chr_I.g727</name>
    <name evidence="4" type="ORF">B9Z55_000727</name>
</gene>
<keyword evidence="5" id="KW-1185">Reference proteome</keyword>
<dbReference type="GO" id="GO:0006352">
    <property type="term" value="P:DNA-templated transcription initiation"/>
    <property type="evidence" value="ECO:0007669"/>
    <property type="project" value="InterPro"/>
</dbReference>
<organism evidence="4 5">
    <name type="scientific">Caenorhabditis nigoni</name>
    <dbReference type="NCBI Taxonomy" id="1611254"/>
    <lineage>
        <taxon>Eukaryota</taxon>
        <taxon>Metazoa</taxon>
        <taxon>Ecdysozoa</taxon>
        <taxon>Nematoda</taxon>
        <taxon>Chromadorea</taxon>
        <taxon>Rhabditida</taxon>
        <taxon>Rhabditina</taxon>
        <taxon>Rhabditomorpha</taxon>
        <taxon>Rhabditoidea</taxon>
        <taxon>Rhabditidae</taxon>
        <taxon>Peloderinae</taxon>
        <taxon>Caenorhabditis</taxon>
    </lineage>
</organism>
<evidence type="ECO:0000313" key="5">
    <source>
        <dbReference type="Proteomes" id="UP000230233"/>
    </source>
</evidence>